<dbReference type="Proteomes" id="UP001652409">
    <property type="component" value="Unassembled WGS sequence"/>
</dbReference>
<dbReference type="Gene3D" id="3.30.2310.20">
    <property type="entry name" value="RelE-like"/>
    <property type="match status" value="1"/>
</dbReference>
<organism evidence="1 2">
    <name type="scientific">Blautia ammoniilytica</name>
    <dbReference type="NCBI Taxonomy" id="2981782"/>
    <lineage>
        <taxon>Bacteria</taxon>
        <taxon>Bacillati</taxon>
        <taxon>Bacillota</taxon>
        <taxon>Clostridia</taxon>
        <taxon>Lachnospirales</taxon>
        <taxon>Lachnospiraceae</taxon>
        <taxon>Blautia</taxon>
    </lineage>
</organism>
<dbReference type="RefSeq" id="WP_158421923.1">
    <property type="nucleotide sequence ID" value="NZ_JAOQJL010000021.1"/>
</dbReference>
<keyword evidence="2" id="KW-1185">Reference proteome</keyword>
<dbReference type="InterPro" id="IPR035093">
    <property type="entry name" value="RelE/ParE_toxin_dom_sf"/>
</dbReference>
<evidence type="ECO:0008006" key="3">
    <source>
        <dbReference type="Google" id="ProtNLM"/>
    </source>
</evidence>
<comment type="caution">
    <text evidence="1">The sequence shown here is derived from an EMBL/GenBank/DDBJ whole genome shotgun (WGS) entry which is preliminary data.</text>
</comment>
<evidence type="ECO:0000313" key="1">
    <source>
        <dbReference type="EMBL" id="MCU6766002.1"/>
    </source>
</evidence>
<evidence type="ECO:0000313" key="2">
    <source>
        <dbReference type="Proteomes" id="UP001652409"/>
    </source>
</evidence>
<protein>
    <recommendedName>
        <fullName evidence="3">Addiction module toxin RelE</fullName>
    </recommendedName>
</protein>
<accession>A0ABT2TV99</accession>
<proteinExistence type="predicted"/>
<name>A0ABT2TV99_9FIRM</name>
<reference evidence="1 2" key="1">
    <citation type="journal article" date="2021" name="ISME Commun">
        <title>Automated analysis of genomic sequences facilitates high-throughput and comprehensive description of bacteria.</title>
        <authorList>
            <person name="Hitch T.C.A."/>
        </authorList>
    </citation>
    <scope>NUCLEOTIDE SEQUENCE [LARGE SCALE GENOMIC DNA]</scope>
    <source>
        <strain evidence="1 2">Sanger_23</strain>
    </source>
</reference>
<gene>
    <name evidence="1" type="ORF">OCV61_11330</name>
</gene>
<dbReference type="EMBL" id="JAOQJL010000021">
    <property type="protein sequence ID" value="MCU6766002.1"/>
    <property type="molecule type" value="Genomic_DNA"/>
</dbReference>
<sequence length="120" mass="13820">MHEIVILYHDKKTEKICKDIKKAKQELPAIVAEKLHALINLLESAENLCDISEIQIYHLHPLHGDKEGMHALDVAGRRSGYRLVIIPLDADGKEWKEKDINVIYKATEIIIAWEVSNHYE</sequence>